<dbReference type="GO" id="GO:0008168">
    <property type="term" value="F:methyltransferase activity"/>
    <property type="evidence" value="ECO:0007669"/>
    <property type="project" value="InterPro"/>
</dbReference>
<dbReference type="GO" id="GO:0036261">
    <property type="term" value="P:7-methylguanosine cap hypermethylation"/>
    <property type="evidence" value="ECO:0007669"/>
    <property type="project" value="InterPro"/>
</dbReference>
<dbReference type="Pfam" id="PF09445">
    <property type="entry name" value="Methyltransf_15"/>
    <property type="match status" value="1"/>
</dbReference>
<evidence type="ECO:0000256" key="6">
    <source>
        <dbReference type="ARBA" id="ARBA00049075"/>
    </source>
</evidence>
<dbReference type="EMBL" id="JAKELL010000114">
    <property type="protein sequence ID" value="KAH8981522.1"/>
    <property type="molecule type" value="Genomic_DNA"/>
</dbReference>
<comment type="catalytic activity">
    <reaction evidence="4">
        <text>a 5'-end (N(7)-methyl 5'-triphosphoguanosine)-ribonucleoside in snoRNA + S-adenosyl-L-methionine = a 5'-end (N(2),N(7)-dimethyl 5'-triphosphoguanosine)-ribonucleoside in snoRNA + S-adenosyl-L-homocysteine + H(+)</text>
        <dbReference type="Rhea" id="RHEA:78475"/>
        <dbReference type="Rhea" id="RHEA-COMP:19086"/>
        <dbReference type="Rhea" id="RHEA-COMP:19088"/>
        <dbReference type="ChEBI" id="CHEBI:15378"/>
        <dbReference type="ChEBI" id="CHEBI:57856"/>
        <dbReference type="ChEBI" id="CHEBI:59789"/>
        <dbReference type="ChEBI" id="CHEBI:156461"/>
        <dbReference type="ChEBI" id="CHEBI:172880"/>
    </reaction>
    <physiologicalReaction direction="left-to-right" evidence="4">
        <dbReference type="Rhea" id="RHEA:78476"/>
    </physiologicalReaction>
</comment>
<comment type="caution">
    <text evidence="8">The sequence shown here is derived from an EMBL/GenBank/DDBJ whole genome shotgun (WGS) entry which is preliminary data.</text>
</comment>
<protein>
    <recommendedName>
        <fullName evidence="1">Trimethylguanosine synthase</fullName>
    </recommendedName>
    <alternativeName>
        <fullName evidence="7">Cap-specific guanine-N(2) methyltransferase</fullName>
    </alternativeName>
</protein>
<proteinExistence type="inferred from homology"/>
<name>A0AAD4Q8S3_9AGAM</name>
<comment type="catalytic activity">
    <reaction evidence="6">
        <text>a 5'-end (N(7)-methyl 5'-triphosphoguanosine)-ribonucleoside in snRNA + S-adenosyl-L-methionine = a 5'-end (N(2),N(7)-dimethyl 5'-triphosphoguanosine)-ribonucleoside in snRNA + S-adenosyl-L-homocysteine + H(+)</text>
        <dbReference type="Rhea" id="RHEA:78471"/>
        <dbReference type="Rhea" id="RHEA-COMP:19085"/>
        <dbReference type="Rhea" id="RHEA-COMP:19087"/>
        <dbReference type="ChEBI" id="CHEBI:15378"/>
        <dbReference type="ChEBI" id="CHEBI:57856"/>
        <dbReference type="ChEBI" id="CHEBI:59789"/>
        <dbReference type="ChEBI" id="CHEBI:156461"/>
        <dbReference type="ChEBI" id="CHEBI:172880"/>
    </reaction>
    <physiologicalReaction direction="left-to-right" evidence="6">
        <dbReference type="Rhea" id="RHEA:78472"/>
    </physiologicalReaction>
</comment>
<evidence type="ECO:0000256" key="1">
    <source>
        <dbReference type="ARBA" id="ARBA00018517"/>
    </source>
</evidence>
<dbReference type="Proteomes" id="UP001201163">
    <property type="component" value="Unassembled WGS sequence"/>
</dbReference>
<comment type="catalytic activity">
    <reaction evidence="5">
        <text>a 5'-end (N(2),N(7)-dimethyl 5'-triphosphoguanosine)-ribonucleoside in snRNA + S-adenosyl-L-methionine = a 5'-end (N(2),N(2),N(7)-trimethyl 5'-triphosphoguanosine)-ribonucleoside in snRNA + S-adenosyl-L-homocysteine + H(+)</text>
        <dbReference type="Rhea" id="RHEA:78479"/>
        <dbReference type="Rhea" id="RHEA-COMP:19087"/>
        <dbReference type="Rhea" id="RHEA-COMP:19089"/>
        <dbReference type="ChEBI" id="CHEBI:15378"/>
        <dbReference type="ChEBI" id="CHEBI:57856"/>
        <dbReference type="ChEBI" id="CHEBI:59789"/>
        <dbReference type="ChEBI" id="CHEBI:167623"/>
        <dbReference type="ChEBI" id="CHEBI:172880"/>
    </reaction>
    <physiologicalReaction direction="left-to-right" evidence="5">
        <dbReference type="Rhea" id="RHEA:78480"/>
    </physiologicalReaction>
</comment>
<comment type="similarity">
    <text evidence="2">Belongs to the methyltransferase superfamily. Trimethylguanosine synthase family.</text>
</comment>
<evidence type="ECO:0000313" key="9">
    <source>
        <dbReference type="Proteomes" id="UP001201163"/>
    </source>
</evidence>
<evidence type="ECO:0000256" key="3">
    <source>
        <dbReference type="ARBA" id="ARBA00047418"/>
    </source>
</evidence>
<dbReference type="AlphaFoldDB" id="A0AAD4Q8S3"/>
<organism evidence="8 9">
    <name type="scientific">Lactarius akahatsu</name>
    <dbReference type="NCBI Taxonomy" id="416441"/>
    <lineage>
        <taxon>Eukaryota</taxon>
        <taxon>Fungi</taxon>
        <taxon>Dikarya</taxon>
        <taxon>Basidiomycota</taxon>
        <taxon>Agaricomycotina</taxon>
        <taxon>Agaricomycetes</taxon>
        <taxon>Russulales</taxon>
        <taxon>Russulaceae</taxon>
        <taxon>Lactarius</taxon>
    </lineage>
</organism>
<evidence type="ECO:0000256" key="2">
    <source>
        <dbReference type="ARBA" id="ARBA00025783"/>
    </source>
</evidence>
<evidence type="ECO:0000313" key="8">
    <source>
        <dbReference type="EMBL" id="KAH8981522.1"/>
    </source>
</evidence>
<feature type="non-terminal residue" evidence="8">
    <location>
        <position position="1"/>
    </location>
</feature>
<reference evidence="8" key="1">
    <citation type="submission" date="2022-01" db="EMBL/GenBank/DDBJ databases">
        <title>Comparative genomics reveals a dynamic genome evolution in the ectomycorrhizal milk-cap (Lactarius) mushrooms.</title>
        <authorList>
            <consortium name="DOE Joint Genome Institute"/>
            <person name="Lebreton A."/>
            <person name="Tang N."/>
            <person name="Kuo A."/>
            <person name="LaButti K."/>
            <person name="Drula E."/>
            <person name="Barry K."/>
            <person name="Clum A."/>
            <person name="Lipzen A."/>
            <person name="Mousain D."/>
            <person name="Ng V."/>
            <person name="Wang R."/>
            <person name="Wang X."/>
            <person name="Dai Y."/>
            <person name="Henrissat B."/>
            <person name="Grigoriev I.V."/>
            <person name="Guerin-Laguette A."/>
            <person name="Yu F."/>
            <person name="Martin F.M."/>
        </authorList>
    </citation>
    <scope>NUCLEOTIDE SEQUENCE</scope>
    <source>
        <strain evidence="8">QP</strain>
    </source>
</reference>
<accession>A0AAD4Q8S3</accession>
<evidence type="ECO:0000256" key="4">
    <source>
        <dbReference type="ARBA" id="ARBA00048740"/>
    </source>
</evidence>
<evidence type="ECO:0000256" key="5">
    <source>
        <dbReference type="ARBA" id="ARBA00048763"/>
    </source>
</evidence>
<dbReference type="InterPro" id="IPR029063">
    <property type="entry name" value="SAM-dependent_MTases_sf"/>
</dbReference>
<dbReference type="Gene3D" id="3.40.50.150">
    <property type="entry name" value="Vaccinia Virus protein VP39"/>
    <property type="match status" value="1"/>
</dbReference>
<sequence>PTHLLDAYRGAGLFSLTFAPHFAQVAGIGLSPDAIHFATHNSELDALAHEVSFRSGERREDLQRTALAVGSPRKGCNVVVRRLPAPCADSRVVRYTRRGRRGDRVMIQSLQTTCVVNNCVGFALTQPLLQLM</sequence>
<dbReference type="InterPro" id="IPR019012">
    <property type="entry name" value="RNA_cap_Gua-N2-MeTrfase"/>
</dbReference>
<comment type="catalytic activity">
    <reaction evidence="3">
        <text>a 5'-end (N(2),N(7)-dimethyl 5'-triphosphoguanosine)-ribonucleoside in snoRNA + S-adenosyl-L-methionine = a 5'-end (N(2),N(2),N(7)-trimethyl 5'-triphosphoguanosine)-ribonucleoside in snoRNA + S-adenosyl-L-homocysteine + H(+)</text>
        <dbReference type="Rhea" id="RHEA:78507"/>
        <dbReference type="Rhea" id="RHEA-COMP:19088"/>
        <dbReference type="Rhea" id="RHEA-COMP:19090"/>
        <dbReference type="ChEBI" id="CHEBI:15378"/>
        <dbReference type="ChEBI" id="CHEBI:57856"/>
        <dbReference type="ChEBI" id="CHEBI:59789"/>
        <dbReference type="ChEBI" id="CHEBI:167623"/>
        <dbReference type="ChEBI" id="CHEBI:172880"/>
    </reaction>
    <physiologicalReaction direction="left-to-right" evidence="3">
        <dbReference type="Rhea" id="RHEA:78508"/>
    </physiologicalReaction>
</comment>
<dbReference type="SUPFAM" id="SSF53335">
    <property type="entry name" value="S-adenosyl-L-methionine-dependent methyltransferases"/>
    <property type="match status" value="1"/>
</dbReference>
<evidence type="ECO:0000256" key="7">
    <source>
        <dbReference type="ARBA" id="ARBA00049790"/>
    </source>
</evidence>
<keyword evidence="9" id="KW-1185">Reference proteome</keyword>
<gene>
    <name evidence="8" type="ORF">EDB92DRAFT_1897098</name>
</gene>